<evidence type="ECO:0000256" key="3">
    <source>
        <dbReference type="ARBA" id="ARBA00022692"/>
    </source>
</evidence>
<keyword evidence="3 7" id="KW-0812">Transmembrane</keyword>
<dbReference type="STRING" id="51028.A0A0N4VF41"/>
<evidence type="ECO:0000313" key="9">
    <source>
        <dbReference type="EMBL" id="VDD94010.1"/>
    </source>
</evidence>
<feature type="transmembrane region" description="Helical" evidence="7">
    <location>
        <begin position="775"/>
        <end position="796"/>
    </location>
</feature>
<evidence type="ECO:0000256" key="1">
    <source>
        <dbReference type="ARBA" id="ARBA00004141"/>
    </source>
</evidence>
<dbReference type="GO" id="GO:0045879">
    <property type="term" value="P:negative regulation of smoothened signaling pathway"/>
    <property type="evidence" value="ECO:0007669"/>
    <property type="project" value="TreeGrafter"/>
</dbReference>
<feature type="transmembrane region" description="Helical" evidence="7">
    <location>
        <begin position="1218"/>
        <end position="1239"/>
    </location>
</feature>
<accession>A0A0N4VF41</accession>
<evidence type="ECO:0000313" key="10">
    <source>
        <dbReference type="Proteomes" id="UP000274131"/>
    </source>
</evidence>
<dbReference type="WBParaSite" id="EVEC_0000935101-mRNA-1">
    <property type="protein sequence ID" value="EVEC_0000935101-mRNA-1"/>
    <property type="gene ID" value="EVEC_0000935101"/>
</dbReference>
<dbReference type="GO" id="GO:0005886">
    <property type="term" value="C:plasma membrane"/>
    <property type="evidence" value="ECO:0007669"/>
    <property type="project" value="TreeGrafter"/>
</dbReference>
<reference evidence="11" key="1">
    <citation type="submission" date="2017-02" db="UniProtKB">
        <authorList>
            <consortium name="WormBaseParasite"/>
        </authorList>
    </citation>
    <scope>IDENTIFICATION</scope>
</reference>
<dbReference type="InterPro" id="IPR000731">
    <property type="entry name" value="SSD"/>
</dbReference>
<dbReference type="PANTHER" id="PTHR46022:SF6">
    <property type="entry name" value="PROTEIN PATCHED HOMOLOG 3"/>
    <property type="match status" value="1"/>
</dbReference>
<dbReference type="Gene3D" id="1.20.1640.10">
    <property type="entry name" value="Multidrug efflux transporter AcrB transmembrane domain"/>
    <property type="match status" value="2"/>
</dbReference>
<dbReference type="FunFam" id="1.20.1640.10:FF:000031">
    <property type="entry name" value="PaTChed family"/>
    <property type="match status" value="1"/>
</dbReference>
<feature type="transmembrane region" description="Helical" evidence="7">
    <location>
        <begin position="665"/>
        <end position="683"/>
    </location>
</feature>
<dbReference type="InterPro" id="IPR053958">
    <property type="entry name" value="HMGCR/SNAP/NPC1-like_SSD"/>
</dbReference>
<evidence type="ECO:0000256" key="6">
    <source>
        <dbReference type="ARBA" id="ARBA00023180"/>
    </source>
</evidence>
<keyword evidence="6" id="KW-0325">Glycoprotein</keyword>
<feature type="transmembrane region" description="Helical" evidence="7">
    <location>
        <begin position="1315"/>
        <end position="1339"/>
    </location>
</feature>
<dbReference type="SUPFAM" id="SSF82866">
    <property type="entry name" value="Multidrug efflux transporter AcrB transmembrane domain"/>
    <property type="match status" value="2"/>
</dbReference>
<proteinExistence type="inferred from homology"/>
<evidence type="ECO:0000256" key="2">
    <source>
        <dbReference type="ARBA" id="ARBA00005585"/>
    </source>
</evidence>
<dbReference type="Pfam" id="PF12349">
    <property type="entry name" value="Sterol-sensing"/>
    <property type="match status" value="1"/>
</dbReference>
<feature type="transmembrane region" description="Helical" evidence="7">
    <location>
        <begin position="1245"/>
        <end position="1269"/>
    </location>
</feature>
<evidence type="ECO:0000256" key="4">
    <source>
        <dbReference type="ARBA" id="ARBA00022989"/>
    </source>
</evidence>
<evidence type="ECO:0000259" key="8">
    <source>
        <dbReference type="PROSITE" id="PS50156"/>
    </source>
</evidence>
<dbReference type="OrthoDB" id="5873834at2759"/>
<name>A0A0N4VF41_ENTVE</name>
<feature type="transmembrane region" description="Helical" evidence="7">
    <location>
        <begin position="918"/>
        <end position="936"/>
    </location>
</feature>
<dbReference type="PROSITE" id="PS50156">
    <property type="entry name" value="SSD"/>
    <property type="match status" value="1"/>
</dbReference>
<gene>
    <name evidence="9" type="ORF">EVEC_LOCUS8761</name>
</gene>
<dbReference type="Proteomes" id="UP000274131">
    <property type="component" value="Unassembled WGS sequence"/>
</dbReference>
<evidence type="ECO:0000256" key="7">
    <source>
        <dbReference type="SAM" id="Phobius"/>
    </source>
</evidence>
<dbReference type="GO" id="GO:0097108">
    <property type="term" value="F:hedgehog family protein binding"/>
    <property type="evidence" value="ECO:0007669"/>
    <property type="project" value="TreeGrafter"/>
</dbReference>
<feature type="transmembrane region" description="Helical" evidence="7">
    <location>
        <begin position="1290"/>
        <end position="1309"/>
    </location>
</feature>
<keyword evidence="4 7" id="KW-1133">Transmembrane helix</keyword>
<comment type="similarity">
    <text evidence="2">Belongs to the patched family.</text>
</comment>
<keyword evidence="10" id="KW-1185">Reference proteome</keyword>
<keyword evidence="5 7" id="KW-0472">Membrane</keyword>
<feature type="transmembrane region" description="Helical" evidence="7">
    <location>
        <begin position="1190"/>
        <end position="1211"/>
    </location>
</feature>
<dbReference type="EMBL" id="UXUI01009597">
    <property type="protein sequence ID" value="VDD94010.1"/>
    <property type="molecule type" value="Genomic_DNA"/>
</dbReference>
<feature type="transmembrane region" description="Helical" evidence="7">
    <location>
        <begin position="115"/>
        <end position="134"/>
    </location>
</feature>
<dbReference type="PANTHER" id="PTHR46022">
    <property type="entry name" value="PROTEIN PATCHED"/>
    <property type="match status" value="1"/>
</dbReference>
<sequence>MGQECRRSVSVSSSKQLLILYESDDDHDSVYYDLNEGFSKDSFLDKYLVGKESSNSEDYSAKWRHSFSRRPTWCDADMALQQINHGVATGNRIALYSRSLFQSILFNMGSFVQKWPYAVILCVICVFLCCTYGLQNVHIETDIVKLWVSQGGRLHEELNYLSRVQQETRQVTARSRRDAEGIDAINSSTFLLSFLTFVALISGAKLPVVDSRPIKPITPLRRGPEIPKENGLGGAFQVVIQTPEIKGVNVLTKEALLKHVEIMNQIAAYSVEMYGENWTLADICFKPPAPTLPPGPLTGLVSALLERIVPCIWITPVDCFWEGSKPLGPTPPINLGPEVQSFISSMPKGNVTWKNLDPSAVLREVSTLFDLGTIGNFFERAGIGSAYLDRWCIDPLDPDCPQSGPNGFDSCSALKKFQAWNNAKPMDEAIHLDAEQLPKEDMALSDGSLFQKFIGGRRKRQAPAKLGNDSAKSDDDYYAYDDDAEYAAQLNGSKSTDNREKTEDKKCLQYRKSFLKWMDKNPERWGDFLSENEKPVYPDYGELMTGGCDGFAKKTMRWPEDLIIGGIKRKNHKMISAEAFQSVFLVSSGYDVYLRFRDGKRDIKPNLDLKNWTPGRANEVVQAWQRNFTKNLYNHPWNHLKENVRQVHPLASTSIADMLEEFSQFKFFVIFIGYLLMFIYAGWSQLKWDGYWFAVDSSVCLGIMGVLLVTYSSIAGLGLSTWMGIEFNAATTQVVPFLTLGLGVDDMFLLLHNYNEIVHTVRRREIGVLMRETGMSILITSSNNIIAFMSGTVLPIPALRSFCSQSAILLMFNLMAIMFVYPACIALDLRRRRSGKRDMACCCDGSDDEKKKLGAETLEIKKGKPVLGMLGIPGYPQPPPVIKKDSCEDKKNDMPWYTLQGFLHHYYIPLLGRRSTKVAVLAFCSGLFLFGCVGLYQSTLGLELSDVLPENTAPSAFLRAREKYFSFYPMVAVTKGVDYPNQQKLIEEYRKEIAKSDFVIKVNGHASEEYWMSLMRIWLRSIQEHIDDAVSKGLVSNVTGAIISGNGLTDEARIARRMLCSYGNVYNCTGRVGHLRLVDDDGVINPDGFYNYLTGWYNVDNMMYYVSQASFFPAPPYWAPSNEEQLVPPAAPLLYSQIPFYLTNLVDTPIIVKMINEIRGICDKFTAAGLPNFPSGIAFTFWEQYLHLRWHLFLAICVIAFSVFVVISFMIFNAWAAFMVMIIVVSMTVELAGFMGVTGVKLNPVSAVTLITAVGIGVEFTAHVVLAFLTSMGTKNERMAACMDHMFVPVIHGGISTLLGIVMLAFSEFEFVVKYFFFVMSALIIIGLINGLALLPVLLSLIGPPCEIKSVDGKNYLPVPPPLDPEKKKLKKRIEGTLHKVDGCSVVEMQVNGANKDNINEHLYHDSLSTIAEETEVNRHLQSNKKGRTNE</sequence>
<feature type="transmembrane region" description="Helical" evidence="7">
    <location>
        <begin position="734"/>
        <end position="754"/>
    </location>
</feature>
<dbReference type="GO" id="GO:0008158">
    <property type="term" value="F:hedgehog receptor activity"/>
    <property type="evidence" value="ECO:0007669"/>
    <property type="project" value="TreeGrafter"/>
</dbReference>
<organism evidence="11">
    <name type="scientific">Enterobius vermicularis</name>
    <name type="common">Human pinworm</name>
    <dbReference type="NCBI Taxonomy" id="51028"/>
    <lineage>
        <taxon>Eukaryota</taxon>
        <taxon>Metazoa</taxon>
        <taxon>Ecdysozoa</taxon>
        <taxon>Nematoda</taxon>
        <taxon>Chromadorea</taxon>
        <taxon>Rhabditida</taxon>
        <taxon>Spirurina</taxon>
        <taxon>Oxyuridomorpha</taxon>
        <taxon>Oxyuroidea</taxon>
        <taxon>Oxyuridae</taxon>
        <taxon>Enterobius</taxon>
    </lineage>
</organism>
<reference evidence="9 10" key="2">
    <citation type="submission" date="2018-10" db="EMBL/GenBank/DDBJ databases">
        <authorList>
            <consortium name="Pathogen Informatics"/>
        </authorList>
    </citation>
    <scope>NUCLEOTIDE SEQUENCE [LARGE SCALE GENOMIC DNA]</scope>
</reference>
<feature type="domain" description="SSD" evidence="8">
    <location>
        <begin position="666"/>
        <end position="827"/>
    </location>
</feature>
<dbReference type="GO" id="GO:0018996">
    <property type="term" value="P:molting cycle, collagen and cuticulin-based cuticle"/>
    <property type="evidence" value="ECO:0007669"/>
    <property type="project" value="UniProtKB-ARBA"/>
</dbReference>
<feature type="transmembrane region" description="Helical" evidence="7">
    <location>
        <begin position="690"/>
        <end position="714"/>
    </location>
</feature>
<comment type="subcellular location">
    <subcellularLocation>
        <location evidence="1">Membrane</location>
        <topology evidence="1">Multi-pass membrane protein</topology>
    </subcellularLocation>
</comment>
<dbReference type="GO" id="GO:0005119">
    <property type="term" value="F:smoothened binding"/>
    <property type="evidence" value="ECO:0007669"/>
    <property type="project" value="TreeGrafter"/>
</dbReference>
<evidence type="ECO:0000313" key="11">
    <source>
        <dbReference type="WBParaSite" id="EVEC_0000935101-mRNA-1"/>
    </source>
</evidence>
<feature type="transmembrane region" description="Helical" evidence="7">
    <location>
        <begin position="808"/>
        <end position="829"/>
    </location>
</feature>
<protein>
    <submittedName>
        <fullName evidence="11">SSD domain-containing protein</fullName>
    </submittedName>
</protein>
<evidence type="ECO:0000256" key="5">
    <source>
        <dbReference type="ARBA" id="ARBA00023136"/>
    </source>
</evidence>